<evidence type="ECO:0000256" key="2">
    <source>
        <dbReference type="ARBA" id="ARBA00022679"/>
    </source>
</evidence>
<dbReference type="EMBL" id="CP116942">
    <property type="protein sequence ID" value="WCO65857.1"/>
    <property type="molecule type" value="Genomic_DNA"/>
</dbReference>
<evidence type="ECO:0000256" key="1">
    <source>
        <dbReference type="ARBA" id="ARBA00022676"/>
    </source>
</evidence>
<feature type="domain" description="Glycosyltransferase subfamily 4-like N-terminal" evidence="3">
    <location>
        <begin position="17"/>
        <end position="170"/>
    </location>
</feature>
<protein>
    <submittedName>
        <fullName evidence="4">Glycosyltransferase family 4 protein</fullName>
    </submittedName>
</protein>
<dbReference type="KEGG" id="ima:PO878_15240"/>
<gene>
    <name evidence="4" type="ORF">PO878_15240</name>
</gene>
<dbReference type="SUPFAM" id="SSF53756">
    <property type="entry name" value="UDP-Glycosyltransferase/glycogen phosphorylase"/>
    <property type="match status" value="1"/>
</dbReference>
<evidence type="ECO:0000313" key="4">
    <source>
        <dbReference type="EMBL" id="WCO65857.1"/>
    </source>
</evidence>
<sequence length="384" mass="40703">MATVDMSLELLLGPQLRAFAEAGLDVRGVSAPGPYVAGLEGAGIPHIALRHATRAMAPAEDALALAELVRLFRRLRPDVVHTHTPKPGWYGRPAARLAGVPAVVNTVHGIYASPADTWRRRLPVYALERGAAAFSDAELVQNPEDVETLRRLRVPDRRLHLLGNGVDLDRFSRRAVDPAAVARVRAELAGTDDPEVVVVGAVGRLVWEKGLAELVEAATSLRASSPHVVVAVVGPPEADKADGLRAEDLPGIEARSGVRFVGARDDMPEVYAAMDAYVLASHREGYPRSAMEAAAMGLPVVATDIRGCRQVVDDGVTGTLVPVRDGPALARALAALAGDAGTRRAMGAAAVARAHEHFDQARLVEITLRCYRDLGVPVPAGRAT</sequence>
<dbReference type="GO" id="GO:0016758">
    <property type="term" value="F:hexosyltransferase activity"/>
    <property type="evidence" value="ECO:0007669"/>
    <property type="project" value="TreeGrafter"/>
</dbReference>
<evidence type="ECO:0000259" key="3">
    <source>
        <dbReference type="Pfam" id="PF13439"/>
    </source>
</evidence>
<keyword evidence="2" id="KW-0808">Transferase</keyword>
<dbReference type="Pfam" id="PF13692">
    <property type="entry name" value="Glyco_trans_1_4"/>
    <property type="match status" value="1"/>
</dbReference>
<keyword evidence="1" id="KW-0328">Glycosyltransferase</keyword>
<reference evidence="4" key="1">
    <citation type="submission" date="2023-01" db="EMBL/GenBank/DDBJ databases">
        <title>The diversity of Class Acidimicrobiia in South China Sea sediment environments and the proposal of Iamia marina sp. nov., a novel species of the genus Iamia.</title>
        <authorList>
            <person name="He Y."/>
            <person name="Tian X."/>
        </authorList>
    </citation>
    <scope>NUCLEOTIDE SEQUENCE</scope>
    <source>
        <strain evidence="4">DSM 19957</strain>
    </source>
</reference>
<dbReference type="PANTHER" id="PTHR45947">
    <property type="entry name" value="SULFOQUINOVOSYL TRANSFERASE SQD2"/>
    <property type="match status" value="1"/>
</dbReference>
<dbReference type="CDD" id="cd03808">
    <property type="entry name" value="GT4_CapM-like"/>
    <property type="match status" value="1"/>
</dbReference>
<dbReference type="InterPro" id="IPR050194">
    <property type="entry name" value="Glycosyltransferase_grp1"/>
</dbReference>
<dbReference type="Proteomes" id="UP001216390">
    <property type="component" value="Chromosome"/>
</dbReference>
<dbReference type="RefSeq" id="WP_272735383.1">
    <property type="nucleotide sequence ID" value="NZ_CP116942.1"/>
</dbReference>
<name>A0AAF0BSU8_9ACTN</name>
<dbReference type="GO" id="GO:1901137">
    <property type="term" value="P:carbohydrate derivative biosynthetic process"/>
    <property type="evidence" value="ECO:0007669"/>
    <property type="project" value="UniProtKB-ARBA"/>
</dbReference>
<dbReference type="InterPro" id="IPR028098">
    <property type="entry name" value="Glyco_trans_4-like_N"/>
</dbReference>
<dbReference type="Pfam" id="PF13439">
    <property type="entry name" value="Glyco_transf_4"/>
    <property type="match status" value="1"/>
</dbReference>
<organism evidence="4 5">
    <name type="scientific">Iamia majanohamensis</name>
    <dbReference type="NCBI Taxonomy" id="467976"/>
    <lineage>
        <taxon>Bacteria</taxon>
        <taxon>Bacillati</taxon>
        <taxon>Actinomycetota</taxon>
        <taxon>Acidimicrobiia</taxon>
        <taxon>Acidimicrobiales</taxon>
        <taxon>Iamiaceae</taxon>
        <taxon>Iamia</taxon>
    </lineage>
</organism>
<evidence type="ECO:0000313" key="5">
    <source>
        <dbReference type="Proteomes" id="UP001216390"/>
    </source>
</evidence>
<dbReference type="AlphaFoldDB" id="A0AAF0BSU8"/>
<dbReference type="PANTHER" id="PTHR45947:SF3">
    <property type="entry name" value="SULFOQUINOVOSYL TRANSFERASE SQD2"/>
    <property type="match status" value="1"/>
</dbReference>
<proteinExistence type="predicted"/>
<accession>A0AAF0BSU8</accession>
<dbReference type="Gene3D" id="3.40.50.2000">
    <property type="entry name" value="Glycogen Phosphorylase B"/>
    <property type="match status" value="2"/>
</dbReference>
<keyword evidence="5" id="KW-1185">Reference proteome</keyword>